<protein>
    <recommendedName>
        <fullName evidence="3">Alcohol acetyltransferase</fullName>
    </recommendedName>
</protein>
<comment type="caution">
    <text evidence="1">The sequence shown here is derived from an EMBL/GenBank/DDBJ whole genome shotgun (WGS) entry which is preliminary data.</text>
</comment>
<accession>A0AAD7FST0</accession>
<evidence type="ECO:0000313" key="2">
    <source>
        <dbReference type="Proteomes" id="UP001221142"/>
    </source>
</evidence>
<dbReference type="InterPro" id="IPR010828">
    <property type="entry name" value="Atf2/Sli1-like"/>
</dbReference>
<dbReference type="InterPro" id="IPR052058">
    <property type="entry name" value="Alcohol_O-acetyltransferase"/>
</dbReference>
<organism evidence="1 2">
    <name type="scientific">Roridomyces roridus</name>
    <dbReference type="NCBI Taxonomy" id="1738132"/>
    <lineage>
        <taxon>Eukaryota</taxon>
        <taxon>Fungi</taxon>
        <taxon>Dikarya</taxon>
        <taxon>Basidiomycota</taxon>
        <taxon>Agaricomycotina</taxon>
        <taxon>Agaricomycetes</taxon>
        <taxon>Agaricomycetidae</taxon>
        <taxon>Agaricales</taxon>
        <taxon>Marasmiineae</taxon>
        <taxon>Mycenaceae</taxon>
        <taxon>Roridomyces</taxon>
    </lineage>
</organism>
<dbReference type="EMBL" id="JARKIF010000004">
    <property type="protein sequence ID" value="KAJ7641133.1"/>
    <property type="molecule type" value="Genomic_DNA"/>
</dbReference>
<name>A0AAD7FST0_9AGAR</name>
<dbReference type="Pfam" id="PF07247">
    <property type="entry name" value="AATase"/>
    <property type="match status" value="1"/>
</dbReference>
<reference evidence="1" key="1">
    <citation type="submission" date="2023-03" db="EMBL/GenBank/DDBJ databases">
        <title>Massive genome expansion in bonnet fungi (Mycena s.s.) driven by repeated elements and novel gene families across ecological guilds.</title>
        <authorList>
            <consortium name="Lawrence Berkeley National Laboratory"/>
            <person name="Harder C.B."/>
            <person name="Miyauchi S."/>
            <person name="Viragh M."/>
            <person name="Kuo A."/>
            <person name="Thoen E."/>
            <person name="Andreopoulos B."/>
            <person name="Lu D."/>
            <person name="Skrede I."/>
            <person name="Drula E."/>
            <person name="Henrissat B."/>
            <person name="Morin E."/>
            <person name="Kohler A."/>
            <person name="Barry K."/>
            <person name="LaButti K."/>
            <person name="Morin E."/>
            <person name="Salamov A."/>
            <person name="Lipzen A."/>
            <person name="Mereny Z."/>
            <person name="Hegedus B."/>
            <person name="Baldrian P."/>
            <person name="Stursova M."/>
            <person name="Weitz H."/>
            <person name="Taylor A."/>
            <person name="Grigoriev I.V."/>
            <person name="Nagy L.G."/>
            <person name="Martin F."/>
            <person name="Kauserud H."/>
        </authorList>
    </citation>
    <scope>NUCLEOTIDE SEQUENCE</scope>
    <source>
        <strain evidence="1">9284</strain>
    </source>
</reference>
<gene>
    <name evidence="1" type="ORF">FB45DRAFT_899507</name>
</gene>
<evidence type="ECO:0008006" key="3">
    <source>
        <dbReference type="Google" id="ProtNLM"/>
    </source>
</evidence>
<dbReference type="PANTHER" id="PTHR28037">
    <property type="entry name" value="ALCOHOL O-ACETYLTRANSFERASE 1-RELATED"/>
    <property type="match status" value="1"/>
</dbReference>
<keyword evidence="2" id="KW-1185">Reference proteome</keyword>
<evidence type="ECO:0000313" key="1">
    <source>
        <dbReference type="EMBL" id="KAJ7641133.1"/>
    </source>
</evidence>
<dbReference type="InterPro" id="IPR023213">
    <property type="entry name" value="CAT-like_dom_sf"/>
</dbReference>
<dbReference type="AlphaFoldDB" id="A0AAD7FST0"/>
<dbReference type="PANTHER" id="PTHR28037:SF1">
    <property type="entry name" value="ALCOHOL O-ACETYLTRANSFERASE 1-RELATED"/>
    <property type="match status" value="1"/>
</dbReference>
<dbReference type="GO" id="GO:0008080">
    <property type="term" value="F:N-acetyltransferase activity"/>
    <property type="evidence" value="ECO:0007669"/>
    <property type="project" value="TreeGrafter"/>
</dbReference>
<proteinExistence type="predicted"/>
<dbReference type="SUPFAM" id="SSF52777">
    <property type="entry name" value="CoA-dependent acyltransferases"/>
    <property type="match status" value="1"/>
</dbReference>
<sequence>MSRLRELGNLEKFNATKNFLGMDTCITMSARYTTAEATPLTKEILFPAIQAVIEAHPMLGVRFDGRLDSPDIAFFRLPSIDLSRVVTFSQSDDLQGALEKWFTQRFEGGEEDMPLWRVEVLSDNTVIFAMHHGMGDGHSTVVFHQSLFRALQQPSYPPCDSAVVVPNDGPLLPALETAIDVRLSFWKILSVLYHALMPRPWNRGTYAWTGNFIPPTATLNTRRPINSSRIARSHDATISSALYELTVNTLSRVIARHPAPVRYKTIAMSFPVSMRSIAGPDASPDVICYYASSYIGFPALRANFSWSNAAQIAVALREEKHKIRETEMGTLAWVVNQYPRIFNGMLGTKRREGVRISNPGRFVAPSVEGKWHVGNVFFGQCDSILGPAMAMSESISVLSWGEGNMDEAFVGDFIETFREGFLGVLA</sequence>
<dbReference type="Gene3D" id="3.30.559.10">
    <property type="entry name" value="Chloramphenicol acetyltransferase-like domain"/>
    <property type="match status" value="1"/>
</dbReference>
<dbReference type="Proteomes" id="UP001221142">
    <property type="component" value="Unassembled WGS sequence"/>
</dbReference>